<dbReference type="Gene3D" id="3.90.180.10">
    <property type="entry name" value="Medium-chain alcohol dehydrogenases, catalytic domain"/>
    <property type="match status" value="1"/>
</dbReference>
<dbReference type="PROSITE" id="PS00065">
    <property type="entry name" value="D_2_HYDROXYACID_DH_1"/>
    <property type="match status" value="1"/>
</dbReference>
<dbReference type="Proteomes" id="UP000655366">
    <property type="component" value="Unassembled WGS sequence"/>
</dbReference>
<gene>
    <name evidence="10" type="ORF">IV500_17975</name>
</gene>
<sequence>MSITKAYASDSPTSGFAASTLDRREPGPTDVEIAIDFCGLCHSDVHSIRGEWGGNSYPLTPGHEIVGKVSAVGSDVTSFAPGDAVGVGCMVDSCRECDSCLKGFEQYCERGMTGTYGAVDKRNGSVVTQGGYSQSIVVDQGYVLRVPANLDPAAVAPLLCAGITTYSPLRRLNVDKGDTVGVIGLGGLGHMAVKIAKAMGASVTVFTSSPAKEEAARALGADSVVVSSDAQQLEAANDSLNVIIDTVAAVHDLNPYLRTLKRDGSLVQLGLPAGEMPAVNPGQLISKRLSYSGSLIGGIAETQEMLDFCAEHNVVSSIEMVSAGQLDAAYDRMVAGDVKYRFVLDTSTL</sequence>
<keyword evidence="2 7" id="KW-0479">Metal-binding</keyword>
<evidence type="ECO:0000313" key="10">
    <source>
        <dbReference type="EMBL" id="MBG0741259.1"/>
    </source>
</evidence>
<keyword evidence="4" id="KW-0560">Oxidoreductase</keyword>
<dbReference type="AlphaFoldDB" id="A0A931CTR5"/>
<dbReference type="FunFam" id="3.40.50.720:FF:000022">
    <property type="entry name" value="Cinnamyl alcohol dehydrogenase"/>
    <property type="match status" value="1"/>
</dbReference>
<protein>
    <recommendedName>
        <fullName evidence="5">alcohol dehydrogenase (NADP(+))</fullName>
        <ecNumber evidence="5">1.1.1.2</ecNumber>
    </recommendedName>
</protein>
<dbReference type="CDD" id="cd05283">
    <property type="entry name" value="CAD1"/>
    <property type="match status" value="1"/>
</dbReference>
<reference evidence="10 11" key="1">
    <citation type="submission" date="2020-11" db="EMBL/GenBank/DDBJ databases">
        <title>Arthrobacter antarcticus sp. nov., isolated from Antarctic Soil.</title>
        <authorList>
            <person name="Li J."/>
        </authorList>
    </citation>
    <scope>NUCLEOTIDE SEQUENCE [LARGE SCALE GENOMIC DNA]</scope>
    <source>
        <strain evidence="10 11">Z1-20</strain>
    </source>
</reference>
<dbReference type="Gene3D" id="3.40.50.720">
    <property type="entry name" value="NAD(P)-binding Rossmann-like Domain"/>
    <property type="match status" value="1"/>
</dbReference>
<dbReference type="RefSeq" id="WP_196398194.1">
    <property type="nucleotide sequence ID" value="NZ_JADNYM010000027.1"/>
</dbReference>
<comment type="similarity">
    <text evidence="7">Belongs to the zinc-containing alcohol dehydrogenase family.</text>
</comment>
<evidence type="ECO:0000256" key="6">
    <source>
        <dbReference type="ARBA" id="ARBA00048262"/>
    </source>
</evidence>
<dbReference type="InterPro" id="IPR013154">
    <property type="entry name" value="ADH-like_N"/>
</dbReference>
<keyword evidence="3 7" id="KW-0862">Zinc</keyword>
<name>A0A931CTR5_9MICC</name>
<dbReference type="SMART" id="SM00829">
    <property type="entry name" value="PKS_ER"/>
    <property type="match status" value="1"/>
</dbReference>
<dbReference type="EMBL" id="JADNYM010000027">
    <property type="protein sequence ID" value="MBG0741259.1"/>
    <property type="molecule type" value="Genomic_DNA"/>
</dbReference>
<dbReference type="GO" id="GO:0008270">
    <property type="term" value="F:zinc ion binding"/>
    <property type="evidence" value="ECO:0007669"/>
    <property type="project" value="InterPro"/>
</dbReference>
<comment type="caution">
    <text evidence="10">The sequence shown here is derived from an EMBL/GenBank/DDBJ whole genome shotgun (WGS) entry which is preliminary data.</text>
</comment>
<dbReference type="SUPFAM" id="SSF51735">
    <property type="entry name" value="NAD(P)-binding Rossmann-fold domains"/>
    <property type="match status" value="1"/>
</dbReference>
<dbReference type="EC" id="1.1.1.2" evidence="5"/>
<evidence type="ECO:0000256" key="1">
    <source>
        <dbReference type="ARBA" id="ARBA00001947"/>
    </source>
</evidence>
<accession>A0A931CTR5</accession>
<evidence type="ECO:0000256" key="5">
    <source>
        <dbReference type="ARBA" id="ARBA00024074"/>
    </source>
</evidence>
<proteinExistence type="inferred from homology"/>
<evidence type="ECO:0000256" key="3">
    <source>
        <dbReference type="ARBA" id="ARBA00022833"/>
    </source>
</evidence>
<dbReference type="PANTHER" id="PTHR42683">
    <property type="entry name" value="ALDEHYDE REDUCTASE"/>
    <property type="match status" value="1"/>
</dbReference>
<evidence type="ECO:0000259" key="9">
    <source>
        <dbReference type="SMART" id="SM00829"/>
    </source>
</evidence>
<evidence type="ECO:0000256" key="4">
    <source>
        <dbReference type="ARBA" id="ARBA00023002"/>
    </source>
</evidence>
<evidence type="ECO:0000256" key="7">
    <source>
        <dbReference type="RuleBase" id="RU361277"/>
    </source>
</evidence>
<dbReference type="PROSITE" id="PS00059">
    <property type="entry name" value="ADH_ZINC"/>
    <property type="match status" value="1"/>
</dbReference>
<dbReference type="Pfam" id="PF00107">
    <property type="entry name" value="ADH_zinc_N"/>
    <property type="match status" value="1"/>
</dbReference>
<evidence type="ECO:0000256" key="8">
    <source>
        <dbReference type="SAM" id="MobiDB-lite"/>
    </source>
</evidence>
<comment type="cofactor">
    <cofactor evidence="1 7">
        <name>Zn(2+)</name>
        <dbReference type="ChEBI" id="CHEBI:29105"/>
    </cofactor>
</comment>
<dbReference type="InterPro" id="IPR047109">
    <property type="entry name" value="CAD-like"/>
</dbReference>
<keyword evidence="11" id="KW-1185">Reference proteome</keyword>
<dbReference type="InterPro" id="IPR013149">
    <property type="entry name" value="ADH-like_C"/>
</dbReference>
<organism evidence="10 11">
    <name type="scientific">Arthrobacter terrae</name>
    <dbReference type="NCBI Taxonomy" id="2935737"/>
    <lineage>
        <taxon>Bacteria</taxon>
        <taxon>Bacillati</taxon>
        <taxon>Actinomycetota</taxon>
        <taxon>Actinomycetes</taxon>
        <taxon>Micrococcales</taxon>
        <taxon>Micrococcaceae</taxon>
        <taxon>Arthrobacter</taxon>
    </lineage>
</organism>
<dbReference type="Pfam" id="PF08240">
    <property type="entry name" value="ADH_N"/>
    <property type="match status" value="1"/>
</dbReference>
<evidence type="ECO:0000256" key="2">
    <source>
        <dbReference type="ARBA" id="ARBA00022723"/>
    </source>
</evidence>
<dbReference type="InterPro" id="IPR020843">
    <property type="entry name" value="ER"/>
</dbReference>
<dbReference type="InterPro" id="IPR002328">
    <property type="entry name" value="ADH_Zn_CS"/>
</dbReference>
<evidence type="ECO:0000313" key="11">
    <source>
        <dbReference type="Proteomes" id="UP000655366"/>
    </source>
</evidence>
<dbReference type="InterPro" id="IPR036291">
    <property type="entry name" value="NAD(P)-bd_dom_sf"/>
</dbReference>
<feature type="domain" description="Enoyl reductase (ER)" evidence="9">
    <location>
        <begin position="9"/>
        <end position="344"/>
    </location>
</feature>
<dbReference type="InterPro" id="IPR011032">
    <property type="entry name" value="GroES-like_sf"/>
</dbReference>
<dbReference type="GO" id="GO:0008106">
    <property type="term" value="F:alcohol dehydrogenase (NADP+) activity"/>
    <property type="evidence" value="ECO:0007669"/>
    <property type="project" value="UniProtKB-EC"/>
</dbReference>
<feature type="region of interest" description="Disordered" evidence="8">
    <location>
        <begin position="1"/>
        <end position="24"/>
    </location>
</feature>
<dbReference type="InterPro" id="IPR029752">
    <property type="entry name" value="D-isomer_DH_CS1"/>
</dbReference>
<comment type="catalytic activity">
    <reaction evidence="6">
        <text>a primary alcohol + NADP(+) = an aldehyde + NADPH + H(+)</text>
        <dbReference type="Rhea" id="RHEA:15937"/>
        <dbReference type="ChEBI" id="CHEBI:15378"/>
        <dbReference type="ChEBI" id="CHEBI:15734"/>
        <dbReference type="ChEBI" id="CHEBI:17478"/>
        <dbReference type="ChEBI" id="CHEBI:57783"/>
        <dbReference type="ChEBI" id="CHEBI:58349"/>
        <dbReference type="EC" id="1.1.1.2"/>
    </reaction>
</comment>
<dbReference type="SUPFAM" id="SSF50129">
    <property type="entry name" value="GroES-like"/>
    <property type="match status" value="1"/>
</dbReference>